<reference evidence="2" key="2">
    <citation type="submission" date="2014-03" db="EMBL/GenBank/DDBJ databases">
        <title>The Genome Annotation of Fusarium oxysporum Cotton.</title>
        <authorList>
            <consortium name="The Broad Institute Genomics Platform"/>
            <person name="Ma L.-J."/>
            <person name="Corby-Kistler H."/>
            <person name="Broz K."/>
            <person name="Gale L.R."/>
            <person name="Jonkers W."/>
            <person name="O'Donnell K."/>
            <person name="Ploetz R."/>
            <person name="Steinberg C."/>
            <person name="Schwartz D.C."/>
            <person name="VanEtten H."/>
            <person name="Zhou S."/>
            <person name="Young S.K."/>
            <person name="Zeng Q."/>
            <person name="Gargeya S."/>
            <person name="Fitzgerald M."/>
            <person name="Abouelleil A."/>
            <person name="Alvarado L."/>
            <person name="Chapman S.B."/>
            <person name="Gainer-Dewar J."/>
            <person name="Goldberg J."/>
            <person name="Griggs A."/>
            <person name="Gujja S."/>
            <person name="Hansen M."/>
            <person name="Howarth C."/>
            <person name="Imamovic A."/>
            <person name="Ireland A."/>
            <person name="Larimer J."/>
            <person name="McCowan C."/>
            <person name="Murphy C."/>
            <person name="Pearson M."/>
            <person name="Poon T.W."/>
            <person name="Priest M."/>
            <person name="Roberts A."/>
            <person name="Saif S."/>
            <person name="Shea T."/>
            <person name="Sykes S."/>
            <person name="Wortman J."/>
            <person name="Nusbaum C."/>
            <person name="Birren B."/>
        </authorList>
    </citation>
    <scope>NUCLEOTIDE SEQUENCE</scope>
    <source>
        <strain evidence="2">25433</strain>
    </source>
</reference>
<sequence length="125" mass="13681">MASDATGNLVGRTILCLECMLFLARLEPERIRRHDPCLASPPGAARCRRCQHPETYSRCIEINSAALTTTALQPTDQPDQIIGRSELACIAVNLIHAVKAFQASKDEDKNTPQLASLPVQRNLTA</sequence>
<name>X0L635_FUSOX</name>
<dbReference type="HOGENOM" id="CLU_2004011_0_0_1"/>
<feature type="compositionally biased region" description="Polar residues" evidence="1">
    <location>
        <begin position="111"/>
        <end position="125"/>
    </location>
</feature>
<dbReference type="AlphaFoldDB" id="X0L635"/>
<dbReference type="OrthoDB" id="5104479at2759"/>
<feature type="region of interest" description="Disordered" evidence="1">
    <location>
        <begin position="105"/>
        <end position="125"/>
    </location>
</feature>
<dbReference type="EMBL" id="KK035221">
    <property type="protein sequence ID" value="EXM16527.1"/>
    <property type="molecule type" value="Genomic_DNA"/>
</dbReference>
<dbReference type="Proteomes" id="UP000030701">
    <property type="component" value="Unassembled WGS sequence"/>
</dbReference>
<proteinExistence type="predicted"/>
<evidence type="ECO:0000256" key="1">
    <source>
        <dbReference type="SAM" id="MobiDB-lite"/>
    </source>
</evidence>
<evidence type="ECO:0000313" key="2">
    <source>
        <dbReference type="EMBL" id="EXM16527.1"/>
    </source>
</evidence>
<protein>
    <submittedName>
        <fullName evidence="2">Uncharacterized protein</fullName>
    </submittedName>
</protein>
<gene>
    <name evidence="2" type="ORF">FOTG_15174</name>
</gene>
<organism evidence="2">
    <name type="scientific">Fusarium oxysporum f. sp. vasinfectum 25433</name>
    <dbReference type="NCBI Taxonomy" id="1089449"/>
    <lineage>
        <taxon>Eukaryota</taxon>
        <taxon>Fungi</taxon>
        <taxon>Dikarya</taxon>
        <taxon>Ascomycota</taxon>
        <taxon>Pezizomycotina</taxon>
        <taxon>Sordariomycetes</taxon>
        <taxon>Hypocreomycetidae</taxon>
        <taxon>Hypocreales</taxon>
        <taxon>Nectriaceae</taxon>
        <taxon>Fusarium</taxon>
        <taxon>Fusarium oxysporum species complex</taxon>
    </lineage>
</organism>
<reference evidence="2" key="1">
    <citation type="submission" date="2011-11" db="EMBL/GenBank/DDBJ databases">
        <title>The Genome Sequence of Fusarium oxysporum Cotton.</title>
        <authorList>
            <consortium name="The Broad Institute Genome Sequencing Platform"/>
            <person name="Ma L.-J."/>
            <person name="Gale L.R."/>
            <person name="Schwartz D.C."/>
            <person name="Zhou S."/>
            <person name="Corby-Kistler H."/>
            <person name="Young S.K."/>
            <person name="Zeng Q."/>
            <person name="Gargeya S."/>
            <person name="Fitzgerald M."/>
            <person name="Haas B."/>
            <person name="Abouelleil A."/>
            <person name="Alvarado L."/>
            <person name="Arachchi H.M."/>
            <person name="Berlin A."/>
            <person name="Brown A."/>
            <person name="Chapman S.B."/>
            <person name="Chen Z."/>
            <person name="Dunbar C."/>
            <person name="Freedman E."/>
            <person name="Gearin G."/>
            <person name="Goldberg J."/>
            <person name="Griggs A."/>
            <person name="Gujja S."/>
            <person name="Heiman D."/>
            <person name="Howarth C."/>
            <person name="Larson L."/>
            <person name="Lui A."/>
            <person name="MacDonald P.J.P."/>
            <person name="Montmayeur A."/>
            <person name="Murphy C."/>
            <person name="Neiman D."/>
            <person name="Pearson M."/>
            <person name="Priest M."/>
            <person name="Roberts A."/>
            <person name="Saif S."/>
            <person name="Shea T."/>
            <person name="Shenoy N."/>
            <person name="Sisk P."/>
            <person name="Stolte C."/>
            <person name="Sykes S."/>
            <person name="Wortman J."/>
            <person name="Nusbaum C."/>
            <person name="Birren B."/>
        </authorList>
    </citation>
    <scope>NUCLEOTIDE SEQUENCE [LARGE SCALE GENOMIC DNA]</scope>
    <source>
        <strain evidence="2">25433</strain>
    </source>
</reference>
<accession>X0L635</accession>